<evidence type="ECO:0000256" key="1">
    <source>
        <dbReference type="SAM" id="MobiDB-lite"/>
    </source>
</evidence>
<evidence type="ECO:0000313" key="2">
    <source>
        <dbReference type="EMBL" id="CAJ1935109.1"/>
    </source>
</evidence>
<evidence type="ECO:0000313" key="3">
    <source>
        <dbReference type="Proteomes" id="UP001295423"/>
    </source>
</evidence>
<sequence>MARGVGRPPKHLLSRNSSQEASDGENSGGSNGENSGINLLQPPPSQLWSSPSTPLKQTISSSSHNSNYVAPQWLLDKTTAKFFSVPIPGVPPEVQDALEHTLLDGGDLKQKRQARKSHKLFAQIKHWKGQLQLQRHEVEQQKEMLARAISTRDTKLAAIRKQKMAEIDQKLQKMEDKLSQEKDEKMKQVEEETRKKIVEEFEVAFEKQEEDRKRKRKEEEEAKEEAAKEEKDEKDKKEASSEEGAEPDAKRAKKKLESEIIQEKIDAANAKMESLTEKKSEMIWLMKQVIKAEMKQKLMDPRKKESS</sequence>
<dbReference type="Proteomes" id="UP001295423">
    <property type="component" value="Unassembled WGS sequence"/>
</dbReference>
<feature type="region of interest" description="Disordered" evidence="1">
    <location>
        <begin position="1"/>
        <end position="66"/>
    </location>
</feature>
<feature type="compositionally biased region" description="Basic and acidic residues" evidence="1">
    <location>
        <begin position="206"/>
        <end position="240"/>
    </location>
</feature>
<proteinExistence type="predicted"/>
<feature type="compositionally biased region" description="Basic and acidic residues" evidence="1">
    <location>
        <begin position="247"/>
        <end position="256"/>
    </location>
</feature>
<organism evidence="2 3">
    <name type="scientific">Cylindrotheca closterium</name>
    <dbReference type="NCBI Taxonomy" id="2856"/>
    <lineage>
        <taxon>Eukaryota</taxon>
        <taxon>Sar</taxon>
        <taxon>Stramenopiles</taxon>
        <taxon>Ochrophyta</taxon>
        <taxon>Bacillariophyta</taxon>
        <taxon>Bacillariophyceae</taxon>
        <taxon>Bacillariophycidae</taxon>
        <taxon>Bacillariales</taxon>
        <taxon>Bacillariaceae</taxon>
        <taxon>Cylindrotheca</taxon>
    </lineage>
</organism>
<accession>A0AAD2CK75</accession>
<dbReference type="EMBL" id="CAKOGP040000446">
    <property type="protein sequence ID" value="CAJ1935109.1"/>
    <property type="molecule type" value="Genomic_DNA"/>
</dbReference>
<protein>
    <submittedName>
        <fullName evidence="2">Uncharacterized protein</fullName>
    </submittedName>
</protein>
<reference evidence="2" key="1">
    <citation type="submission" date="2023-08" db="EMBL/GenBank/DDBJ databases">
        <authorList>
            <person name="Audoor S."/>
            <person name="Bilcke G."/>
        </authorList>
    </citation>
    <scope>NUCLEOTIDE SEQUENCE</scope>
</reference>
<gene>
    <name evidence="2" type="ORF">CYCCA115_LOCUS4447</name>
</gene>
<feature type="region of interest" description="Disordered" evidence="1">
    <location>
        <begin position="206"/>
        <end position="256"/>
    </location>
</feature>
<name>A0AAD2CK75_9STRA</name>
<comment type="caution">
    <text evidence="2">The sequence shown here is derived from an EMBL/GenBank/DDBJ whole genome shotgun (WGS) entry which is preliminary data.</text>
</comment>
<keyword evidence="3" id="KW-1185">Reference proteome</keyword>
<dbReference type="AlphaFoldDB" id="A0AAD2CK75"/>
<feature type="compositionally biased region" description="Polar residues" evidence="1">
    <location>
        <begin position="56"/>
        <end position="66"/>
    </location>
</feature>
<feature type="compositionally biased region" description="Low complexity" evidence="1">
    <location>
        <begin position="32"/>
        <end position="55"/>
    </location>
</feature>